<gene>
    <name evidence="1" type="ordered locus">PANA_1890</name>
</gene>
<dbReference type="HOGENOM" id="CLU_893844_0_0_6"/>
<dbReference type="AlphaFoldDB" id="D4GEF0"/>
<proteinExistence type="predicted"/>
<evidence type="ECO:0000313" key="1">
    <source>
        <dbReference type="EMBL" id="ADD77057.1"/>
    </source>
</evidence>
<sequence>MTLGATGDRVVEWNGDKRALANRIGSGVGRHKRDAEPGLAEVHGGGEKVASVGRVKLQTLAFEHRIHVPLQAEVLRQGNKRVSGQLFNGNAGAIGNGVLRRDDGTNRPPLKAVALELRCADRAKGQRHIRFAAHDIVHHLLHAAHDDIDKHLRVTLGKLTHDALNKRRDQSAADAHRNRPAAHMAQIFKLTLQLFAPLTAGKIIRRQQASRFGQHHITPAPFQQGKLQRTFKLGNLPADHGCVNAEDICRAANAALVTDFIQITHLFILEHLPHFLVTVDQRATITSFDGYLSSRLNSDNQINGQALRERK</sequence>
<name>D4GEF0_PANAM</name>
<dbReference type="STRING" id="706191.PANA_1890"/>
<dbReference type="KEGG" id="pam:PANA_1890"/>
<protein>
    <submittedName>
        <fullName evidence="1">Uncharacterized protein</fullName>
    </submittedName>
</protein>
<accession>D4GEF0</accession>
<evidence type="ECO:0000313" key="2">
    <source>
        <dbReference type="Proteomes" id="UP000001702"/>
    </source>
</evidence>
<reference evidence="1 2" key="1">
    <citation type="journal article" date="2010" name="J. Bacteriol.">
        <title>Genome sequence of Pantoea ananatis LMG20103, the causative agent of Eucalyptus blight and dieback.</title>
        <authorList>
            <person name="De Maayer P."/>
            <person name="Chan W.Y."/>
            <person name="Venter S.N."/>
            <person name="Toth I.K."/>
            <person name="Birch P.R."/>
            <person name="Joubert F."/>
            <person name="Coutinho T.A."/>
        </authorList>
    </citation>
    <scope>NUCLEOTIDE SEQUENCE [LARGE SCALE GENOMIC DNA]</scope>
    <source>
        <strain evidence="1 2">LMG 20103</strain>
    </source>
</reference>
<dbReference type="EMBL" id="CP001875">
    <property type="protein sequence ID" value="ADD77057.1"/>
    <property type="molecule type" value="Genomic_DNA"/>
</dbReference>
<keyword evidence="2" id="KW-1185">Reference proteome</keyword>
<dbReference type="Proteomes" id="UP000001702">
    <property type="component" value="Chromosome"/>
</dbReference>
<organism evidence="1 2">
    <name type="scientific">Pantoea ananatis (strain LMG 20103)</name>
    <dbReference type="NCBI Taxonomy" id="706191"/>
    <lineage>
        <taxon>Bacteria</taxon>
        <taxon>Pseudomonadati</taxon>
        <taxon>Pseudomonadota</taxon>
        <taxon>Gammaproteobacteria</taxon>
        <taxon>Enterobacterales</taxon>
        <taxon>Erwiniaceae</taxon>
        <taxon>Pantoea</taxon>
    </lineage>
</organism>